<reference evidence="1" key="1">
    <citation type="journal article" date="2020" name="Stud. Mycol.">
        <title>101 Dothideomycetes genomes: a test case for predicting lifestyles and emergence of pathogens.</title>
        <authorList>
            <person name="Haridas S."/>
            <person name="Albert R."/>
            <person name="Binder M."/>
            <person name="Bloem J."/>
            <person name="Labutti K."/>
            <person name="Salamov A."/>
            <person name="Andreopoulos B."/>
            <person name="Baker S."/>
            <person name="Barry K."/>
            <person name="Bills G."/>
            <person name="Bluhm B."/>
            <person name="Cannon C."/>
            <person name="Castanera R."/>
            <person name="Culley D."/>
            <person name="Daum C."/>
            <person name="Ezra D."/>
            <person name="Gonzalez J."/>
            <person name="Henrissat B."/>
            <person name="Kuo A."/>
            <person name="Liang C."/>
            <person name="Lipzen A."/>
            <person name="Lutzoni F."/>
            <person name="Magnuson J."/>
            <person name="Mondo S."/>
            <person name="Nolan M."/>
            <person name="Ohm R."/>
            <person name="Pangilinan J."/>
            <person name="Park H.-J."/>
            <person name="Ramirez L."/>
            <person name="Alfaro M."/>
            <person name="Sun H."/>
            <person name="Tritt A."/>
            <person name="Yoshinaga Y."/>
            <person name="Zwiers L.-H."/>
            <person name="Turgeon B."/>
            <person name="Goodwin S."/>
            <person name="Spatafora J."/>
            <person name="Crous P."/>
            <person name="Grigoriev I."/>
        </authorList>
    </citation>
    <scope>NUCLEOTIDE SEQUENCE</scope>
    <source>
        <strain evidence="1">ATCC 200398</strain>
    </source>
</reference>
<proteinExistence type="predicted"/>
<gene>
    <name evidence="1" type="ORF">BDR25DRAFT_339367</name>
</gene>
<evidence type="ECO:0000313" key="1">
    <source>
        <dbReference type="EMBL" id="KAF2476309.1"/>
    </source>
</evidence>
<dbReference type="EMBL" id="MU003494">
    <property type="protein sequence ID" value="KAF2476309.1"/>
    <property type="molecule type" value="Genomic_DNA"/>
</dbReference>
<dbReference type="Proteomes" id="UP000799755">
    <property type="component" value="Unassembled WGS sequence"/>
</dbReference>
<comment type="caution">
    <text evidence="1">The sequence shown here is derived from an EMBL/GenBank/DDBJ whole genome shotgun (WGS) entry which is preliminary data.</text>
</comment>
<accession>A0ACB6RAL9</accession>
<sequence length="593" mass="66996">MSWSGVNMATTQGGEKYNKLARPDYYVASLSRKRPESETRHEPSDDEPPPKRSRQNNSSRKENDSPRRSPGSVKSSEVHAPIDADCGMRYGFPGLDESDVSDDSTNEALAYLRSVRSEAQSIPHVLLAPTPQIEEGDHDESMYKNGRGDMRAFYKDGTWIARDLERENYFDPSRSDSPANLDPQEQYYNKLLTRYQALRKTLSEATPVNKAKRKNDGPSNSTSEVPPQNRREWLYALSRQFPTPSHVCRMDQRDVFQGLLYSMLSLDRFDTINKQQSCWVWALLAKAGEMGTLDYYKIGRLRELAQKAAELNIRLCSGHLKERRKGSDSDSDSEDEVARSWGIDGEGVESEEPASSKSEEDVQESTKEIPVKVAENPSTESSGQAPMTESNDCETKEVLENNDVITDRIEDISVKPNNIPANDVEIPGHTEEKEPQTLEEAKARLLAQLGDRLVQRRPFLSRAEAEAQRQQIREKQLALTRDNGPAKEAEEVLLTSKKDDDSEAPTLDQSESASRGEPSCAKPEPFTESEMEIEAEKEVTENEVEKDSNIEKKEMAPDTNTKITLDMIITVVAECYGQKDLLKYRDMWVQRNV</sequence>
<name>A0ACB6RAL9_9PLEO</name>
<keyword evidence="2" id="KW-1185">Reference proteome</keyword>
<protein>
    <submittedName>
        <fullName evidence="1">Uncharacterized protein</fullName>
    </submittedName>
</protein>
<organism evidence="1 2">
    <name type="scientific">Lindgomyces ingoldianus</name>
    <dbReference type="NCBI Taxonomy" id="673940"/>
    <lineage>
        <taxon>Eukaryota</taxon>
        <taxon>Fungi</taxon>
        <taxon>Dikarya</taxon>
        <taxon>Ascomycota</taxon>
        <taxon>Pezizomycotina</taxon>
        <taxon>Dothideomycetes</taxon>
        <taxon>Pleosporomycetidae</taxon>
        <taxon>Pleosporales</taxon>
        <taxon>Lindgomycetaceae</taxon>
        <taxon>Lindgomyces</taxon>
    </lineage>
</organism>
<evidence type="ECO:0000313" key="2">
    <source>
        <dbReference type="Proteomes" id="UP000799755"/>
    </source>
</evidence>